<dbReference type="RefSeq" id="WP_382362628.1">
    <property type="nucleotide sequence ID" value="NZ_JBHLWV010000016.1"/>
</dbReference>
<accession>A0ABV6H711</accession>
<keyword evidence="3" id="KW-1185">Reference proteome</keyword>
<evidence type="ECO:0000256" key="1">
    <source>
        <dbReference type="SAM" id="MobiDB-lite"/>
    </source>
</evidence>
<protein>
    <recommendedName>
        <fullName evidence="4">DUF732 domain-containing protein</fullName>
    </recommendedName>
</protein>
<sequence length="141" mass="14354">MSSALLLAGCSVDGSAVRGSADYSVAPEATSAAPDSAAPDRSAPSTDRSTEPSTKTSTPSPSSAASAAPSSAPSGVAAKAMTMSCDTYKGLTPNEQKEVVVEIGKQLNKKQLVENDRSWAIVNTFCAGGRVRDSQGVRDSE</sequence>
<comment type="caution">
    <text evidence="2">The sequence shown here is derived from an EMBL/GenBank/DDBJ whole genome shotgun (WGS) entry which is preliminary data.</text>
</comment>
<evidence type="ECO:0000313" key="2">
    <source>
        <dbReference type="EMBL" id="MFC0314661.1"/>
    </source>
</evidence>
<dbReference type="EMBL" id="JBHLWV010000016">
    <property type="protein sequence ID" value="MFC0314661.1"/>
    <property type="molecule type" value="Genomic_DNA"/>
</dbReference>
<feature type="compositionally biased region" description="Low complexity" evidence="1">
    <location>
        <begin position="26"/>
        <end position="74"/>
    </location>
</feature>
<gene>
    <name evidence="2" type="ORF">ACFFJD_07325</name>
</gene>
<evidence type="ECO:0000313" key="3">
    <source>
        <dbReference type="Proteomes" id="UP001589783"/>
    </source>
</evidence>
<evidence type="ECO:0008006" key="4">
    <source>
        <dbReference type="Google" id="ProtNLM"/>
    </source>
</evidence>
<organism evidence="2 3">
    <name type="scientific">Gordonia phosphorivorans</name>
    <dbReference type="NCBI Taxonomy" id="1056982"/>
    <lineage>
        <taxon>Bacteria</taxon>
        <taxon>Bacillati</taxon>
        <taxon>Actinomycetota</taxon>
        <taxon>Actinomycetes</taxon>
        <taxon>Mycobacteriales</taxon>
        <taxon>Gordoniaceae</taxon>
        <taxon>Gordonia</taxon>
    </lineage>
</organism>
<name>A0ABV6H711_9ACTN</name>
<reference evidence="2 3" key="1">
    <citation type="submission" date="2024-09" db="EMBL/GenBank/DDBJ databases">
        <authorList>
            <person name="Sun Q."/>
            <person name="Mori K."/>
        </authorList>
    </citation>
    <scope>NUCLEOTIDE SEQUENCE [LARGE SCALE GENOMIC DNA]</scope>
    <source>
        <strain evidence="2 3">CCM 7957</strain>
    </source>
</reference>
<proteinExistence type="predicted"/>
<dbReference type="Proteomes" id="UP001589783">
    <property type="component" value="Unassembled WGS sequence"/>
</dbReference>
<feature type="region of interest" description="Disordered" evidence="1">
    <location>
        <begin position="24"/>
        <end position="78"/>
    </location>
</feature>